<sequence length="460" mass="51022">MKRMLKRKLLTLSFFVAVISFAFLTSCSDSASKDQSSNKENGKTKISITWRGTGESDNIRRYLEEFEKKYESENPNIDIVLSPIIASEGDYFSKIALALKSPSTAPNIVSEDTFMLSADANAGYLKKLDEYINSWKEWDMFVENLKEGVMGEDGSIYAVPTTTDSRGIWYNKEVFKQAGLPTDWQPKTWQDILDAAQQIKKSVPGVIPFAMNVAKANGEATSMQTFEMLLYSTGETLYDTKTKKWNVSGNGILDSLTFIDEIMNKQKLGPSLSIALSTNYGSVMMQDLLPKGKVGMVLDGSWNIGQYVEGGAVPLDNPEEVLGFALFPTQNGEDPGFITMSGGWAWAIPTNSKNHDLSWKVIEAMSTEEWQSKRANYEGTLTVRKDSAENPEYASRPFIEVATKALENAYFRPKSDLYPKVSIEIQNAVEAVASGSLTPKEAAEQFKKAVTDLVGKDNVN</sequence>
<dbReference type="EMBL" id="QEWE01000016">
    <property type="protein sequence ID" value="REJ28509.1"/>
    <property type="molecule type" value="Genomic_DNA"/>
</dbReference>
<gene>
    <name evidence="2" type="ORF">C6P37_07605</name>
</gene>
<evidence type="ECO:0000313" key="3">
    <source>
        <dbReference type="Proteomes" id="UP000257014"/>
    </source>
</evidence>
<dbReference type="PROSITE" id="PS51257">
    <property type="entry name" value="PROKAR_LIPOPROTEIN"/>
    <property type="match status" value="1"/>
</dbReference>
<dbReference type="Pfam" id="PF01547">
    <property type="entry name" value="SBP_bac_1"/>
    <property type="match status" value="1"/>
</dbReference>
<accession>A0A3E0K460</accession>
<dbReference type="SUPFAM" id="SSF53850">
    <property type="entry name" value="Periplasmic binding protein-like II"/>
    <property type="match status" value="1"/>
</dbReference>
<name>A0A3E0K460_9BACI</name>
<dbReference type="Proteomes" id="UP000257014">
    <property type="component" value="Unassembled WGS sequence"/>
</dbReference>
<comment type="caution">
    <text evidence="2">The sequence shown here is derived from an EMBL/GenBank/DDBJ whole genome shotgun (WGS) entry which is preliminary data.</text>
</comment>
<dbReference type="AlphaFoldDB" id="A0A3E0K460"/>
<keyword evidence="1" id="KW-0732">Signal</keyword>
<protein>
    <submittedName>
        <fullName evidence="2">ABC transporter substrate-binding protein</fullName>
    </submittedName>
</protein>
<reference evidence="2 3" key="1">
    <citation type="submission" date="2018-03" db="EMBL/GenBank/DDBJ databases">
        <authorList>
            <person name="Keele B.F."/>
        </authorList>
    </citation>
    <scope>NUCLEOTIDE SEQUENCE [LARGE SCALE GENOMIC DNA]</scope>
    <source>
        <strain evidence="2">ZCTH4_d</strain>
    </source>
</reference>
<evidence type="ECO:0000313" key="2">
    <source>
        <dbReference type="EMBL" id="REJ28509.1"/>
    </source>
</evidence>
<proteinExistence type="predicted"/>
<dbReference type="PANTHER" id="PTHR43649">
    <property type="entry name" value="ARABINOSE-BINDING PROTEIN-RELATED"/>
    <property type="match status" value="1"/>
</dbReference>
<dbReference type="Gene3D" id="3.40.190.10">
    <property type="entry name" value="Periplasmic binding protein-like II"/>
    <property type="match status" value="2"/>
</dbReference>
<dbReference type="PANTHER" id="PTHR43649:SF14">
    <property type="entry name" value="BLR3389 PROTEIN"/>
    <property type="match status" value="1"/>
</dbReference>
<dbReference type="InterPro" id="IPR050490">
    <property type="entry name" value="Bact_solute-bd_prot1"/>
</dbReference>
<feature type="signal peptide" evidence="1">
    <location>
        <begin position="1"/>
        <end position="22"/>
    </location>
</feature>
<dbReference type="InterPro" id="IPR006059">
    <property type="entry name" value="SBP"/>
</dbReference>
<feature type="chain" id="PRO_5039277383" evidence="1">
    <location>
        <begin position="23"/>
        <end position="460"/>
    </location>
</feature>
<evidence type="ECO:0000256" key="1">
    <source>
        <dbReference type="SAM" id="SignalP"/>
    </source>
</evidence>
<organism evidence="2 3">
    <name type="scientific">Caldibacillus debilis</name>
    <dbReference type="NCBI Taxonomy" id="301148"/>
    <lineage>
        <taxon>Bacteria</taxon>
        <taxon>Bacillati</taxon>
        <taxon>Bacillota</taxon>
        <taxon>Bacilli</taxon>
        <taxon>Bacillales</taxon>
        <taxon>Bacillaceae</taxon>
        <taxon>Caldibacillus</taxon>
    </lineage>
</organism>